<dbReference type="PANTHER" id="PTHR33362">
    <property type="entry name" value="SIALIC ACID TRAP TRANSPORTER PERMEASE PROTEIN SIAT-RELATED"/>
    <property type="match status" value="1"/>
</dbReference>
<proteinExistence type="predicted"/>
<feature type="transmembrane region" description="Helical" evidence="7">
    <location>
        <begin position="97"/>
        <end position="117"/>
    </location>
</feature>
<dbReference type="eggNOG" id="COG1593">
    <property type="taxonomic scope" value="Bacteria"/>
</dbReference>
<dbReference type="RefSeq" id="WP_006864007.1">
    <property type="nucleotide sequence ID" value="NZ_ACCL02000025.1"/>
</dbReference>
<accession>C6LKQ8</accession>
<dbReference type="GO" id="GO:0005886">
    <property type="term" value="C:plasma membrane"/>
    <property type="evidence" value="ECO:0007669"/>
    <property type="project" value="UniProtKB-SubCell"/>
</dbReference>
<feature type="transmembrane region" description="Helical" evidence="7">
    <location>
        <begin position="318"/>
        <end position="351"/>
    </location>
</feature>
<reference evidence="9" key="1">
    <citation type="submission" date="2009-07" db="EMBL/GenBank/DDBJ databases">
        <authorList>
            <person name="Weinstock G."/>
            <person name="Sodergren E."/>
            <person name="Clifton S."/>
            <person name="Fulton L."/>
            <person name="Fulton B."/>
            <person name="Courtney L."/>
            <person name="Fronick C."/>
            <person name="Harrison M."/>
            <person name="Strong C."/>
            <person name="Farmer C."/>
            <person name="Delahaunty K."/>
            <person name="Markovic C."/>
            <person name="Hall O."/>
            <person name="Minx P."/>
            <person name="Tomlinson C."/>
            <person name="Mitreva M."/>
            <person name="Nelson J."/>
            <person name="Hou S."/>
            <person name="Wollam A."/>
            <person name="Pepin K.H."/>
            <person name="Johnson M."/>
            <person name="Bhonagiri V."/>
            <person name="Nash W.E."/>
            <person name="Warren W."/>
            <person name="Chinwalla A."/>
            <person name="Mardis E.R."/>
            <person name="Wilson R.K."/>
        </authorList>
    </citation>
    <scope>NUCLEOTIDE SEQUENCE [LARGE SCALE GENOMIC DNA]</scope>
    <source>
        <strain evidence="9">DSM 14469</strain>
    </source>
</reference>
<evidence type="ECO:0000313" key="10">
    <source>
        <dbReference type="Proteomes" id="UP000005561"/>
    </source>
</evidence>
<evidence type="ECO:0000256" key="7">
    <source>
        <dbReference type="SAM" id="Phobius"/>
    </source>
</evidence>
<dbReference type="InterPro" id="IPR004681">
    <property type="entry name" value="TRAP_DctM"/>
</dbReference>
<feature type="transmembrane region" description="Helical" evidence="7">
    <location>
        <begin position="175"/>
        <end position="197"/>
    </location>
</feature>
<evidence type="ECO:0000256" key="5">
    <source>
        <dbReference type="ARBA" id="ARBA00022989"/>
    </source>
</evidence>
<protein>
    <submittedName>
        <fullName evidence="9">TRAP transporter, DctM subunit</fullName>
    </submittedName>
</protein>
<feature type="transmembrane region" description="Helical" evidence="7">
    <location>
        <begin position="58"/>
        <end position="77"/>
    </location>
</feature>
<dbReference type="AlphaFoldDB" id="C6LKQ8"/>
<organism evidence="9 10">
    <name type="scientific">Marvinbryantia formatexigens DSM 14469</name>
    <dbReference type="NCBI Taxonomy" id="478749"/>
    <lineage>
        <taxon>Bacteria</taxon>
        <taxon>Bacillati</taxon>
        <taxon>Bacillota</taxon>
        <taxon>Clostridia</taxon>
        <taxon>Lachnospirales</taxon>
        <taxon>Lachnospiraceae</taxon>
        <taxon>Marvinbryantia</taxon>
    </lineage>
</organism>
<sequence length="430" mass="45857">MSSSTIIALAAIVMLVLLFMKVPVYIAVLGGSAVYFVLNPSANPIIFAQQAITGVESISLLAIPFFVCAGIVMNYTGVTSRIMDFCSVLTGRMTGGLAQVNILLSTLMGGLSGSNIADAAMEAKMMVPEMEKAGFSKSFSTVVTAVSSMITPLIPPGIAMILYGCIANVSIGKLFISGIGVGAILCIAEMLLTSFISKKRGYVPLRTEKISGKEFAKAAKPAILPLCLPIIIIGGIRLGIFTATEAGAVAIVYAAVLGLIYRELKAKDMATAFKETVTTTASIMLIVSAAAVFSWILTKERIPQQLTEWMMTAIHSKYVFLIVVNIFLIIVGMFIEGNASMIILVPLLAPIAKSYGIDEIQFAMVYIFNNAIGAFSPPMGTLMFVTCGITGCKTKDFIKEAVPYYILLVIVLLLLTYVPICTTGLVSLFY</sequence>
<evidence type="ECO:0000259" key="8">
    <source>
        <dbReference type="Pfam" id="PF06808"/>
    </source>
</evidence>
<feature type="transmembrane region" description="Helical" evidence="7">
    <location>
        <begin position="218"/>
        <end position="240"/>
    </location>
</feature>
<evidence type="ECO:0000256" key="4">
    <source>
        <dbReference type="ARBA" id="ARBA00022692"/>
    </source>
</evidence>
<feature type="transmembrane region" description="Helical" evidence="7">
    <location>
        <begin position="276"/>
        <end position="298"/>
    </location>
</feature>
<feature type="domain" description="TRAP C4-dicarboxylate transport system permease DctM subunit" evidence="8">
    <location>
        <begin position="12"/>
        <end position="419"/>
    </location>
</feature>
<feature type="transmembrane region" description="Helical" evidence="7">
    <location>
        <begin position="138"/>
        <end position="163"/>
    </location>
</feature>
<dbReference type="InterPro" id="IPR010656">
    <property type="entry name" value="DctM"/>
</dbReference>
<name>C6LKQ8_9FIRM</name>
<evidence type="ECO:0000256" key="6">
    <source>
        <dbReference type="ARBA" id="ARBA00023136"/>
    </source>
</evidence>
<feature type="transmembrane region" description="Helical" evidence="7">
    <location>
        <begin position="363"/>
        <end position="384"/>
    </location>
</feature>
<dbReference type="NCBIfam" id="TIGR00786">
    <property type="entry name" value="dctM"/>
    <property type="match status" value="1"/>
</dbReference>
<dbReference type="Pfam" id="PF06808">
    <property type="entry name" value="DctM"/>
    <property type="match status" value="1"/>
</dbReference>
<feature type="transmembrane region" description="Helical" evidence="7">
    <location>
        <begin position="246"/>
        <end position="264"/>
    </location>
</feature>
<keyword evidence="10" id="KW-1185">Reference proteome</keyword>
<dbReference type="OrthoDB" id="9785600at2"/>
<comment type="caution">
    <text evidence="9">The sequence shown here is derived from an EMBL/GenBank/DDBJ whole genome shotgun (WGS) entry which is preliminary data.</text>
</comment>
<dbReference type="Proteomes" id="UP000005561">
    <property type="component" value="Unassembled WGS sequence"/>
</dbReference>
<dbReference type="GO" id="GO:0022857">
    <property type="term" value="F:transmembrane transporter activity"/>
    <property type="evidence" value="ECO:0007669"/>
    <property type="project" value="TreeGrafter"/>
</dbReference>
<dbReference type="PANTHER" id="PTHR33362:SF4">
    <property type="entry name" value="2,3-DIKETO-L-GULONATE TRAP TRANSPORTER LARGE PERMEASE PROTEIN YIAN"/>
    <property type="match status" value="1"/>
</dbReference>
<keyword evidence="5 7" id="KW-1133">Transmembrane helix</keyword>
<feature type="transmembrane region" description="Helical" evidence="7">
    <location>
        <begin position="6"/>
        <end position="38"/>
    </location>
</feature>
<feature type="transmembrane region" description="Helical" evidence="7">
    <location>
        <begin position="404"/>
        <end position="429"/>
    </location>
</feature>
<keyword evidence="6 7" id="KW-0472">Membrane</keyword>
<keyword evidence="2" id="KW-1003">Cell membrane</keyword>
<dbReference type="PIRSF" id="PIRSF006066">
    <property type="entry name" value="HI0050"/>
    <property type="match status" value="1"/>
</dbReference>
<evidence type="ECO:0000256" key="1">
    <source>
        <dbReference type="ARBA" id="ARBA00004429"/>
    </source>
</evidence>
<comment type="subcellular location">
    <subcellularLocation>
        <location evidence="1">Cell inner membrane</location>
        <topology evidence="1">Multi-pass membrane protein</topology>
    </subcellularLocation>
</comment>
<dbReference type="STRING" id="168384.SAMN05660368_03090"/>
<evidence type="ECO:0000256" key="2">
    <source>
        <dbReference type="ARBA" id="ARBA00022475"/>
    </source>
</evidence>
<keyword evidence="4 7" id="KW-0812">Transmembrane</keyword>
<evidence type="ECO:0000256" key="3">
    <source>
        <dbReference type="ARBA" id="ARBA00022519"/>
    </source>
</evidence>
<keyword evidence="3" id="KW-0997">Cell inner membrane</keyword>
<evidence type="ECO:0000313" key="9">
    <source>
        <dbReference type="EMBL" id="EET58795.1"/>
    </source>
</evidence>
<gene>
    <name evidence="9" type="ORF">BRYFOR_09255</name>
</gene>
<dbReference type="EMBL" id="ACCL02000025">
    <property type="protein sequence ID" value="EET58795.1"/>
    <property type="molecule type" value="Genomic_DNA"/>
</dbReference>